<dbReference type="Pfam" id="PF24081">
    <property type="entry name" value="PH_SLA1"/>
    <property type="match status" value="1"/>
</dbReference>
<feature type="compositionally biased region" description="Polar residues" evidence="6">
    <location>
        <begin position="1016"/>
        <end position="1036"/>
    </location>
</feature>
<feature type="compositionally biased region" description="Low complexity" evidence="6">
    <location>
        <begin position="1369"/>
        <end position="1378"/>
    </location>
</feature>
<feature type="compositionally biased region" description="Low complexity" evidence="6">
    <location>
        <begin position="971"/>
        <end position="992"/>
    </location>
</feature>
<sequence length="1384" mass="150960">MLNFKKIVRCLYDYESYEEGELSFKEDDILYILDDSDSEWWKAITELNVEETAQNSGLIPFNYIEEVDYISTAIAVYDYEAQTEEELNFLTDDTLYIYQKDDPDWYLANFNGEFGFIPSNYVEETAEEAVEDLPSQYEPEMAQTVVQNFQDILPSEDNTSISKQAQPQASTQTQKKANANDMMYWKVSEIDRSNKKKKKGKLGISSETLFFASEEDKTPVRHWPIETLKSFTCLGKRITLELTGSNSTNLHLSCTDKKQSSQIANKLKACSSAEMIEDPEKDKSSWMGIFSSKPTKSAKAPPSSSSSSSNKKTISRVKSIEDTLSSQQFRENGNSPHIPAKTLTEAYESVPLPPLPKEELDHRPKLQESEKSNGQLALVLYDFVAQADDELTVQSGEQIYVVNNTDDSDWFKCRVLYDDNTFKEGLVPSNYLEIHEGGQNLPISPEPIETPEPAAPLKSTQHQEEDEEEGFGEVREWTDASGSYRVEAKFIGFQNGKIHLHKTNGVKIAVPLEKMSEQDVQIVSNYVGEDLTPTLQKSKDETKKLSEWSKFLKGFGIDDEHRKSYSKELVEKNIDTGLIAHLNKDELIELGFLEGDALRILKANSKKSTQKQEAPKEEPRKVPKPKRSVTFGENTTHEVENYIDDDEKLARQLQHEEAERIRTGGGDSDTKLYQIQQDEMLARKLQNEGDQTTKWSLFDKGQSDQPKNYGLSLTPGATKGSKSTVDMKSLVSARELLEEENRKAQEANRQIKAKNDLDMTNWNSFDDDDDKALSDLKPSSSSDPWRNASTSSAPSTSKSSSQTSVKPIFSNKGATSKSSRTPFEDDWGLVSRNFAKPGVVNPPPVPTSETKPDTTNTPSANTFLTNQSNPKPAPQQPIMPAQPVQPVQPVQPIQPIIPSQPAAPQPIHDNLSALSNPLIPVPNPFIKSNSFVPTRRAAPTPAPAPAAPAPVAAPIPVSSSLFGTANQTTPNTSVMSNVSNANNQASNTSWSNMSATQNAQNTSNISNTNPSNNLSWASMNAPSNNQNTSFSSVNQQPASNNALVLGNSLPALSQTQTSAPQASSLGWSNTMTSASSNLGANNTLSSMASTPNTSMNQSTSNWAGNTSMASQTYKSTTTTTYSSSYTPNNNAMNTSSMSANSYNSSSNAIGTRSLNTAPNSYGSSNVDPMAGLLPSKSSTTAPKPSTTPSYSSNTAPSALSWSSPSTNNNTSFNSNLNTTSNYGNSSIGNAPSANFNTITSSSANTGYSANTSMNNYGIGNNNLGLNPSNTSNLTSSSLGNVNTGLQSGLNNTSSMNNSSYLNANSSLTNYNTGVGSLTNPPTPNNGLNPSTSFNKYNLNEVSSFSNPVTPSGPLSWSKPSTPQPPNNPPSNLSCSKSKYQQYEY</sequence>
<dbReference type="PANTHER" id="PTHR46037">
    <property type="entry name" value="PROTEIN ENHANCER OF SEVENLESS 2B"/>
    <property type="match status" value="1"/>
</dbReference>
<evidence type="ECO:0000256" key="3">
    <source>
        <dbReference type="ARBA" id="ARBA00022443"/>
    </source>
</evidence>
<organism evidence="8 9">
    <name type="scientific">Conidiobolus coronatus (strain ATCC 28846 / CBS 209.66 / NRRL 28638)</name>
    <name type="common">Delacroixia coronata</name>
    <dbReference type="NCBI Taxonomy" id="796925"/>
    <lineage>
        <taxon>Eukaryota</taxon>
        <taxon>Fungi</taxon>
        <taxon>Fungi incertae sedis</taxon>
        <taxon>Zoopagomycota</taxon>
        <taxon>Entomophthoromycotina</taxon>
        <taxon>Entomophthoromycetes</taxon>
        <taxon>Entomophthorales</taxon>
        <taxon>Ancylistaceae</taxon>
        <taxon>Conidiobolus</taxon>
    </lineage>
</organism>
<feature type="compositionally biased region" description="Polar residues" evidence="6">
    <location>
        <begin position="159"/>
        <end position="177"/>
    </location>
</feature>
<dbReference type="Gene3D" id="2.30.30.700">
    <property type="entry name" value="SLA1 homology domain 1"/>
    <property type="match status" value="1"/>
</dbReference>
<feature type="compositionally biased region" description="Low complexity" evidence="6">
    <location>
        <begin position="1312"/>
        <end position="1332"/>
    </location>
</feature>
<dbReference type="EMBL" id="KQ964514">
    <property type="protein sequence ID" value="KXN70042.1"/>
    <property type="molecule type" value="Genomic_DNA"/>
</dbReference>
<evidence type="ECO:0000256" key="5">
    <source>
        <dbReference type="PROSITE-ProRule" id="PRU00192"/>
    </source>
</evidence>
<dbReference type="Gene3D" id="1.10.150.50">
    <property type="entry name" value="Transcription Factor, Ets-1"/>
    <property type="match status" value="1"/>
</dbReference>
<feature type="compositionally biased region" description="Polar residues" evidence="6">
    <location>
        <begin position="1333"/>
        <end position="1354"/>
    </location>
</feature>
<dbReference type="SUPFAM" id="SSF50044">
    <property type="entry name" value="SH3-domain"/>
    <property type="match status" value="3"/>
</dbReference>
<dbReference type="STRING" id="796925.A0A137P4U4"/>
<feature type="compositionally biased region" description="Low complexity" evidence="6">
    <location>
        <begin position="291"/>
        <end position="312"/>
    </location>
</feature>
<feature type="compositionally biased region" description="Low complexity" evidence="6">
    <location>
        <begin position="878"/>
        <end position="887"/>
    </location>
</feature>
<dbReference type="InterPro" id="IPR036028">
    <property type="entry name" value="SH3-like_dom_sf"/>
</dbReference>
<feature type="domain" description="SH3" evidence="7">
    <location>
        <begin position="372"/>
        <end position="437"/>
    </location>
</feature>
<evidence type="ECO:0000256" key="1">
    <source>
        <dbReference type="ARBA" id="ARBA00007948"/>
    </source>
</evidence>
<evidence type="ECO:0000313" key="9">
    <source>
        <dbReference type="Proteomes" id="UP000070444"/>
    </source>
</evidence>
<feature type="compositionally biased region" description="Polar residues" evidence="6">
    <location>
        <begin position="812"/>
        <end position="821"/>
    </location>
</feature>
<comment type="similarity">
    <text evidence="1">Belongs to the SLA1 family.</text>
</comment>
<dbReference type="InterPro" id="IPR007131">
    <property type="entry name" value="SHD1"/>
</dbReference>
<evidence type="ECO:0000256" key="6">
    <source>
        <dbReference type="SAM" id="MobiDB-lite"/>
    </source>
</evidence>
<dbReference type="SMART" id="SM00326">
    <property type="entry name" value="SH3"/>
    <property type="match status" value="3"/>
</dbReference>
<feature type="compositionally biased region" description="Low complexity" evidence="6">
    <location>
        <begin position="1174"/>
        <end position="1206"/>
    </location>
</feature>
<evidence type="ECO:0000256" key="2">
    <source>
        <dbReference type="ARBA" id="ARBA00020357"/>
    </source>
</evidence>
<dbReference type="OrthoDB" id="5971719at2759"/>
<keyword evidence="4" id="KW-0727">SH2 domain</keyword>
<feature type="compositionally biased region" description="Low complexity" evidence="6">
    <location>
        <begin position="1001"/>
        <end position="1015"/>
    </location>
</feature>
<feature type="region of interest" description="Disordered" evidence="6">
    <location>
        <begin position="275"/>
        <end position="317"/>
    </location>
</feature>
<dbReference type="GO" id="GO:0030674">
    <property type="term" value="F:protein-macromolecule adaptor activity"/>
    <property type="evidence" value="ECO:0007669"/>
    <property type="project" value="InterPro"/>
</dbReference>
<feature type="compositionally biased region" description="Low complexity" evidence="6">
    <location>
        <begin position="775"/>
        <end position="804"/>
    </location>
</feature>
<evidence type="ECO:0000259" key="7">
    <source>
        <dbReference type="PROSITE" id="PS50002"/>
    </source>
</evidence>
<feature type="compositionally biased region" description="Pro residues" evidence="6">
    <location>
        <begin position="444"/>
        <end position="454"/>
    </location>
</feature>
<dbReference type="GO" id="GO:0042802">
    <property type="term" value="F:identical protein binding"/>
    <property type="evidence" value="ECO:0007669"/>
    <property type="project" value="InterPro"/>
</dbReference>
<dbReference type="OMA" id="GENTTHE"/>
<dbReference type="PROSITE" id="PS50002">
    <property type="entry name" value="SH3"/>
    <property type="match status" value="3"/>
</dbReference>
<feature type="region of interest" description="Disordered" evidence="6">
    <location>
        <begin position="963"/>
        <end position="1036"/>
    </location>
</feature>
<feature type="region of interest" description="Disordered" evidence="6">
    <location>
        <begin position="1078"/>
        <end position="1103"/>
    </location>
</feature>
<dbReference type="InterPro" id="IPR043539">
    <property type="entry name" value="Grb2-like"/>
</dbReference>
<dbReference type="PRINTS" id="PR00452">
    <property type="entry name" value="SH3DOMAIN"/>
</dbReference>
<feature type="region of interest" description="Disordered" evidence="6">
    <location>
        <begin position="1312"/>
        <end position="1384"/>
    </location>
</feature>
<dbReference type="Proteomes" id="UP000070444">
    <property type="component" value="Unassembled WGS sequence"/>
</dbReference>
<dbReference type="Gene3D" id="2.30.29.30">
    <property type="entry name" value="Pleckstrin-homology domain (PH domain)/Phosphotyrosine-binding domain (PTB)"/>
    <property type="match status" value="1"/>
</dbReference>
<dbReference type="InterPro" id="IPR011993">
    <property type="entry name" value="PH-like_dom_sf"/>
</dbReference>
<dbReference type="InterPro" id="IPR013761">
    <property type="entry name" value="SAM/pointed_sf"/>
</dbReference>
<dbReference type="InterPro" id="IPR001452">
    <property type="entry name" value="SH3_domain"/>
</dbReference>
<feature type="region of interest" description="Disordered" evidence="6">
    <location>
        <begin position="695"/>
        <end position="887"/>
    </location>
</feature>
<dbReference type="InterPro" id="IPR056996">
    <property type="entry name" value="PH_SLA1"/>
</dbReference>
<dbReference type="Pfam" id="PF00018">
    <property type="entry name" value="SH3_1"/>
    <property type="match status" value="3"/>
</dbReference>
<feature type="region of interest" description="Disordered" evidence="6">
    <location>
        <begin position="351"/>
        <end position="370"/>
    </location>
</feature>
<gene>
    <name evidence="8" type="ORF">CONCODRAFT_7435</name>
</gene>
<feature type="compositionally biased region" description="Basic and acidic residues" evidence="6">
    <location>
        <begin position="356"/>
        <end position="370"/>
    </location>
</feature>
<dbReference type="GO" id="GO:0043130">
    <property type="term" value="F:ubiquitin binding"/>
    <property type="evidence" value="ECO:0007669"/>
    <property type="project" value="InterPro"/>
</dbReference>
<feature type="domain" description="SH3" evidence="7">
    <location>
        <begin position="70"/>
        <end position="127"/>
    </location>
</feature>
<dbReference type="Pfam" id="PF03983">
    <property type="entry name" value="SHD1"/>
    <property type="match status" value="1"/>
</dbReference>
<reference evidence="8 9" key="1">
    <citation type="journal article" date="2015" name="Genome Biol. Evol.">
        <title>Phylogenomic analyses indicate that early fungi evolved digesting cell walls of algal ancestors of land plants.</title>
        <authorList>
            <person name="Chang Y."/>
            <person name="Wang S."/>
            <person name="Sekimoto S."/>
            <person name="Aerts A.L."/>
            <person name="Choi C."/>
            <person name="Clum A."/>
            <person name="LaButti K.M."/>
            <person name="Lindquist E.A."/>
            <person name="Yee Ngan C."/>
            <person name="Ohm R.A."/>
            <person name="Salamov A.A."/>
            <person name="Grigoriev I.V."/>
            <person name="Spatafora J.W."/>
            <person name="Berbee M.L."/>
        </authorList>
    </citation>
    <scope>NUCLEOTIDE SEQUENCE [LARGE SCALE GENOMIC DNA]</scope>
    <source>
        <strain evidence="8 9">NRRL 28638</strain>
    </source>
</reference>
<protein>
    <recommendedName>
        <fullName evidence="2">Actin cytoskeleton-regulatory complex protein SLA1</fullName>
    </recommendedName>
</protein>
<evidence type="ECO:0000256" key="4">
    <source>
        <dbReference type="ARBA" id="ARBA00022999"/>
    </source>
</evidence>
<feature type="compositionally biased region" description="Basic and acidic residues" evidence="6">
    <location>
        <begin position="735"/>
        <end position="746"/>
    </location>
</feature>
<feature type="region of interest" description="Disordered" evidence="6">
    <location>
        <begin position="604"/>
        <end position="634"/>
    </location>
</feature>
<feature type="compositionally biased region" description="Polar residues" evidence="6">
    <location>
        <begin position="847"/>
        <end position="870"/>
    </location>
</feature>
<proteinExistence type="inferred from homology"/>
<feature type="region of interest" description="Disordered" evidence="6">
    <location>
        <begin position="444"/>
        <end position="472"/>
    </location>
</feature>
<dbReference type="GO" id="GO:0008092">
    <property type="term" value="F:cytoskeletal protein binding"/>
    <property type="evidence" value="ECO:0007669"/>
    <property type="project" value="InterPro"/>
</dbReference>
<name>A0A137P4U4_CONC2</name>
<keyword evidence="9" id="KW-1185">Reference proteome</keyword>
<dbReference type="Gene3D" id="2.30.30.40">
    <property type="entry name" value="SH3 Domains"/>
    <property type="match status" value="3"/>
</dbReference>
<dbReference type="CDD" id="cd22249">
    <property type="entry name" value="UDM1_RNF168_RNF169-like"/>
    <property type="match status" value="1"/>
</dbReference>
<keyword evidence="3 5" id="KW-0728">SH3 domain</keyword>
<feature type="domain" description="SH3" evidence="7">
    <location>
        <begin position="3"/>
        <end position="69"/>
    </location>
</feature>
<evidence type="ECO:0000313" key="8">
    <source>
        <dbReference type="EMBL" id="KXN70042.1"/>
    </source>
</evidence>
<feature type="region of interest" description="Disordered" evidence="6">
    <location>
        <begin position="1159"/>
        <end position="1206"/>
    </location>
</feature>
<feature type="region of interest" description="Disordered" evidence="6">
    <location>
        <begin position="159"/>
        <end position="178"/>
    </location>
</feature>
<accession>A0A137P4U4</accession>